<dbReference type="Proteomes" id="UP000288943">
    <property type="component" value="Chromosome"/>
</dbReference>
<accession>A0A410WRF5</accession>
<evidence type="ECO:0000313" key="1">
    <source>
        <dbReference type="EMBL" id="MCY9598897.1"/>
    </source>
</evidence>
<dbReference type="EMBL" id="CP026520">
    <property type="protein sequence ID" value="QAV16931.1"/>
    <property type="molecule type" value="Genomic_DNA"/>
</dbReference>
<keyword evidence="4" id="KW-1185">Reference proteome</keyword>
<reference evidence="1 4" key="2">
    <citation type="submission" date="2022-05" db="EMBL/GenBank/DDBJ databases">
        <title>Genome Sequencing of Bee-Associated Microbes.</title>
        <authorList>
            <person name="Dunlap C."/>
        </authorList>
    </citation>
    <scope>NUCLEOTIDE SEQUENCE [LARGE SCALE GENOMIC DNA]</scope>
    <source>
        <strain evidence="1 4">NRRL B-23120</strain>
    </source>
</reference>
<evidence type="ECO:0000313" key="3">
    <source>
        <dbReference type="Proteomes" id="UP000288943"/>
    </source>
</evidence>
<dbReference type="GeneID" id="95374018"/>
<gene>
    <name evidence="1" type="ORF">M5X16_24370</name>
    <name evidence="2" type="ORF">PC41400_04200</name>
</gene>
<dbReference type="EMBL" id="JAMDMJ010000036">
    <property type="protein sequence ID" value="MCY9598897.1"/>
    <property type="molecule type" value="Genomic_DNA"/>
</dbReference>
<proteinExistence type="predicted"/>
<evidence type="ECO:0000313" key="2">
    <source>
        <dbReference type="EMBL" id="QAV16931.1"/>
    </source>
</evidence>
<evidence type="ECO:0008006" key="5">
    <source>
        <dbReference type="Google" id="ProtNLM"/>
    </source>
</evidence>
<protein>
    <recommendedName>
        <fullName evidence="5">Serine protease</fullName>
    </recommendedName>
</protein>
<reference evidence="2 3" key="1">
    <citation type="submission" date="2018-01" db="EMBL/GenBank/DDBJ databases">
        <title>The whole genome sequencing and assembly of Paenibacillus chitinolyticus KCCM 41400 strain.</title>
        <authorList>
            <person name="Kim J.-Y."/>
            <person name="Park M.-K."/>
            <person name="Lee Y.-J."/>
            <person name="Yi H."/>
            <person name="Bahn Y.-S."/>
            <person name="Kim J.F."/>
            <person name="Lee D.-W."/>
        </authorList>
    </citation>
    <scope>NUCLEOTIDE SEQUENCE [LARGE SCALE GENOMIC DNA]</scope>
    <source>
        <strain evidence="2 3">KCCM 41400</strain>
    </source>
</reference>
<dbReference type="AlphaFoldDB" id="A0A410WRF5"/>
<dbReference type="Proteomes" id="UP001527202">
    <property type="component" value="Unassembled WGS sequence"/>
</dbReference>
<dbReference type="RefSeq" id="WP_042232041.1">
    <property type="nucleotide sequence ID" value="NZ_CP026520.1"/>
</dbReference>
<evidence type="ECO:0000313" key="4">
    <source>
        <dbReference type="Proteomes" id="UP001527202"/>
    </source>
</evidence>
<sequence length="187" mass="21591">MMDYFVLKQDERCTDAPVLLDVRSRIDLRDIRPDRAHRIADTVVMQVKSTPETEYPDVLDGQLYLISDRLKRIAAAYEPDLPVKLIPLMDRVQRKQSNYYLPLFEEAEVLSPSSELNRDGTVVKKLVLQRSKLAGRKIFKIKESAKSLIIVRLDVAESLLRRDFAGIRLERAAVEEDTKLEITENYS</sequence>
<name>A0A410WRF5_9BACL</name>
<dbReference type="KEGG" id="pchi:PC41400_04200"/>
<organism evidence="2 3">
    <name type="scientific">Paenibacillus chitinolyticus</name>
    <dbReference type="NCBI Taxonomy" id="79263"/>
    <lineage>
        <taxon>Bacteria</taxon>
        <taxon>Bacillati</taxon>
        <taxon>Bacillota</taxon>
        <taxon>Bacilli</taxon>
        <taxon>Bacillales</taxon>
        <taxon>Paenibacillaceae</taxon>
        <taxon>Paenibacillus</taxon>
    </lineage>
</organism>
<dbReference type="OrthoDB" id="2086300at2"/>